<reference evidence="1 2" key="1">
    <citation type="journal article" date="2010" name="Stand. Genomic Sci.">
        <title>Complete genome sequence of Meiothermus silvanus type strain (VI-R2).</title>
        <authorList>
            <person name="Sikorski J."/>
            <person name="Tindall B.J."/>
            <person name="Lowry S."/>
            <person name="Lucas S."/>
            <person name="Nolan M."/>
            <person name="Copeland A."/>
            <person name="Glavina Del Rio T."/>
            <person name="Tice H."/>
            <person name="Cheng J.F."/>
            <person name="Han C."/>
            <person name="Pitluck S."/>
            <person name="Liolios K."/>
            <person name="Ivanova N."/>
            <person name="Mavromatis K."/>
            <person name="Mikhailova N."/>
            <person name="Pati A."/>
            <person name="Goodwin L."/>
            <person name="Chen A."/>
            <person name="Palaniappan K."/>
            <person name="Land M."/>
            <person name="Hauser L."/>
            <person name="Chang Y.J."/>
            <person name="Jeffries C.D."/>
            <person name="Rohde M."/>
            <person name="Goker M."/>
            <person name="Woyke T."/>
            <person name="Bristow J."/>
            <person name="Eisen J.A."/>
            <person name="Markowitz V."/>
            <person name="Hugenholtz P."/>
            <person name="Kyrpides N.C."/>
            <person name="Klenk H.P."/>
            <person name="Lapidus A."/>
        </authorList>
    </citation>
    <scope>NUCLEOTIDE SEQUENCE [LARGE SCALE GENOMIC DNA]</scope>
    <source>
        <strain evidence="2">ATCC 700542 / DSM 9946 / VI-R2</strain>
    </source>
</reference>
<gene>
    <name evidence="1" type="ordered locus">Mesil_1076</name>
</gene>
<evidence type="ECO:0000313" key="1">
    <source>
        <dbReference type="EMBL" id="ADH62981.1"/>
    </source>
</evidence>
<dbReference type="AlphaFoldDB" id="D7BD63"/>
<dbReference type="Proteomes" id="UP000001916">
    <property type="component" value="Chromosome"/>
</dbReference>
<dbReference type="STRING" id="526227.Mesil_1076"/>
<dbReference type="OrthoDB" id="31396at2"/>
<dbReference type="InterPro" id="IPR011990">
    <property type="entry name" value="TPR-like_helical_dom_sf"/>
</dbReference>
<dbReference type="SUPFAM" id="SSF48452">
    <property type="entry name" value="TPR-like"/>
    <property type="match status" value="1"/>
</dbReference>
<protein>
    <submittedName>
        <fullName evidence="1">Uncharacterized protein</fullName>
    </submittedName>
</protein>
<dbReference type="HOGENOM" id="CLU_056126_0_0_0"/>
<evidence type="ECO:0000313" key="2">
    <source>
        <dbReference type="Proteomes" id="UP000001916"/>
    </source>
</evidence>
<dbReference type="Gene3D" id="1.25.40.10">
    <property type="entry name" value="Tetratricopeptide repeat domain"/>
    <property type="match status" value="2"/>
</dbReference>
<proteinExistence type="predicted"/>
<accession>D7BD63</accession>
<dbReference type="EMBL" id="CP002042">
    <property type="protein sequence ID" value="ADH62981.1"/>
    <property type="molecule type" value="Genomic_DNA"/>
</dbReference>
<name>D7BD63_ALLS1</name>
<dbReference type="eggNOG" id="COG0457">
    <property type="taxonomic scope" value="Bacteria"/>
</dbReference>
<dbReference type="KEGG" id="msv:Mesil_1076"/>
<organism evidence="1 2">
    <name type="scientific">Allomeiothermus silvanus (strain ATCC 700542 / DSM 9946 / NBRC 106475 / NCIMB 13440 / VI-R2)</name>
    <name type="common">Thermus silvanus</name>
    <dbReference type="NCBI Taxonomy" id="526227"/>
    <lineage>
        <taxon>Bacteria</taxon>
        <taxon>Thermotogati</taxon>
        <taxon>Deinococcota</taxon>
        <taxon>Deinococci</taxon>
        <taxon>Thermales</taxon>
        <taxon>Thermaceae</taxon>
        <taxon>Allomeiothermus</taxon>
    </lineage>
</organism>
<keyword evidence="2" id="KW-1185">Reference proteome</keyword>
<dbReference type="RefSeq" id="WP_013157562.1">
    <property type="nucleotide sequence ID" value="NC_014212.1"/>
</dbReference>
<sequence>MRKSFVGLLLLLWVGLVWGQSDPISRLIDDGKYLEAYAAAIKLGTSEGWTQAAKAASFYASYQAKEGERGPWYDRAEDAAQKAIASDKNNPEAYFELARADGRLAQFRGILQSLNLAASVRDNLNKTLQLNPKHAGARVALALWNLELTQKGVGWLYGADGGRIIPLFEEAIKLEPEEIIHKVEYAGALAKLGRVADARKQYEAALALTPKTAADRYDLERAKRELAALK</sequence>